<dbReference type="Proteomes" id="UP001162162">
    <property type="component" value="Unassembled WGS sequence"/>
</dbReference>
<accession>A0AAV8YMJ2</accession>
<dbReference type="EMBL" id="JAPWTK010000078">
    <property type="protein sequence ID" value="KAJ8951847.1"/>
    <property type="molecule type" value="Genomic_DNA"/>
</dbReference>
<dbReference type="AlphaFoldDB" id="A0AAV8YMJ2"/>
<evidence type="ECO:0000313" key="2">
    <source>
        <dbReference type="EMBL" id="KAJ8951847.1"/>
    </source>
</evidence>
<organism evidence="2 3">
    <name type="scientific">Aromia moschata</name>
    <dbReference type="NCBI Taxonomy" id="1265417"/>
    <lineage>
        <taxon>Eukaryota</taxon>
        <taxon>Metazoa</taxon>
        <taxon>Ecdysozoa</taxon>
        <taxon>Arthropoda</taxon>
        <taxon>Hexapoda</taxon>
        <taxon>Insecta</taxon>
        <taxon>Pterygota</taxon>
        <taxon>Neoptera</taxon>
        <taxon>Endopterygota</taxon>
        <taxon>Coleoptera</taxon>
        <taxon>Polyphaga</taxon>
        <taxon>Cucujiformia</taxon>
        <taxon>Chrysomeloidea</taxon>
        <taxon>Cerambycidae</taxon>
        <taxon>Cerambycinae</taxon>
        <taxon>Callichromatini</taxon>
        <taxon>Aromia</taxon>
    </lineage>
</organism>
<dbReference type="PANTHER" id="PTHR11008">
    <property type="entry name" value="PROTEIN TAKEOUT-LIKE PROTEIN"/>
    <property type="match status" value="1"/>
</dbReference>
<dbReference type="InterPro" id="IPR010562">
    <property type="entry name" value="Haemolymph_juvenile_hormone-bd"/>
</dbReference>
<keyword evidence="1" id="KW-0732">Signal</keyword>
<dbReference type="GO" id="GO:0005615">
    <property type="term" value="C:extracellular space"/>
    <property type="evidence" value="ECO:0007669"/>
    <property type="project" value="TreeGrafter"/>
</dbReference>
<dbReference type="Pfam" id="PF06585">
    <property type="entry name" value="JHBP"/>
    <property type="match status" value="1"/>
</dbReference>
<evidence type="ECO:0000313" key="3">
    <source>
        <dbReference type="Proteomes" id="UP001162162"/>
    </source>
</evidence>
<dbReference type="PANTHER" id="PTHR11008:SF29">
    <property type="entry name" value="IP17226P"/>
    <property type="match status" value="1"/>
</dbReference>
<comment type="caution">
    <text evidence="2">The sequence shown here is derived from an EMBL/GenBank/DDBJ whole genome shotgun (WGS) entry which is preliminary data.</text>
</comment>
<dbReference type="InterPro" id="IPR038606">
    <property type="entry name" value="To_sf"/>
</dbReference>
<feature type="signal peptide" evidence="1">
    <location>
        <begin position="1"/>
        <end position="19"/>
    </location>
</feature>
<evidence type="ECO:0000256" key="1">
    <source>
        <dbReference type="SAM" id="SignalP"/>
    </source>
</evidence>
<dbReference type="Gene3D" id="3.15.10.30">
    <property type="entry name" value="Haemolymph juvenile hormone binding protein"/>
    <property type="match status" value="1"/>
</dbReference>
<feature type="chain" id="PRO_5043451582" evidence="1">
    <location>
        <begin position="20"/>
        <end position="212"/>
    </location>
</feature>
<protein>
    <submittedName>
        <fullName evidence="2">Uncharacterized protein</fullName>
    </submittedName>
</protein>
<sequence length="212" mass="23408">MKVFVLVTVAFAIFGTLHAAPLDDSSLVDKVKEIIDSVLDFLPPSIAVKDKSFDIPKNDYENGKITLNEISITGYKKLDTTLSYDEKDLRLNFTFNFPDLAVVFDYSLELEGLIKVDHRLSVKADLKNFKNVGSTVVSEDGMQVSELDTLASLGAAQFDIKGLLDDEKLSEEASELLSSNTAAVLDIINPILEPYFSVLVERIVNIALEELS</sequence>
<proteinExistence type="predicted"/>
<reference evidence="2" key="1">
    <citation type="journal article" date="2023" name="Insect Mol. Biol.">
        <title>Genome sequencing provides insights into the evolution of gene families encoding plant cell wall-degrading enzymes in longhorned beetles.</title>
        <authorList>
            <person name="Shin N.R."/>
            <person name="Okamura Y."/>
            <person name="Kirsch R."/>
            <person name="Pauchet Y."/>
        </authorList>
    </citation>
    <scope>NUCLEOTIDE SEQUENCE</scope>
    <source>
        <strain evidence="2">AMC_N1</strain>
    </source>
</reference>
<name>A0AAV8YMJ2_9CUCU</name>
<keyword evidence="3" id="KW-1185">Reference proteome</keyword>
<gene>
    <name evidence="2" type="ORF">NQ318_019822</name>
</gene>